<feature type="region of interest" description="Disordered" evidence="1">
    <location>
        <begin position="154"/>
        <end position="176"/>
    </location>
</feature>
<evidence type="ECO:0000256" key="2">
    <source>
        <dbReference type="SAM" id="SignalP"/>
    </source>
</evidence>
<proteinExistence type="predicted"/>
<feature type="chain" id="PRO_5005538606" evidence="2">
    <location>
        <begin position="19"/>
        <end position="314"/>
    </location>
</feature>
<organism evidence="3 4">
    <name type="scientific">Sphaeroforma arctica JP610</name>
    <dbReference type="NCBI Taxonomy" id="667725"/>
    <lineage>
        <taxon>Eukaryota</taxon>
        <taxon>Ichthyosporea</taxon>
        <taxon>Ichthyophonida</taxon>
        <taxon>Sphaeroforma</taxon>
    </lineage>
</organism>
<evidence type="ECO:0000313" key="4">
    <source>
        <dbReference type="Proteomes" id="UP000054560"/>
    </source>
</evidence>
<feature type="non-terminal residue" evidence="3">
    <location>
        <position position="314"/>
    </location>
</feature>
<dbReference type="RefSeq" id="XP_014148150.1">
    <property type="nucleotide sequence ID" value="XM_014292675.1"/>
</dbReference>
<accession>A0A0L0FDV7</accession>
<dbReference type="EMBL" id="KQ244602">
    <property type="protein sequence ID" value="KNC74248.1"/>
    <property type="molecule type" value="Genomic_DNA"/>
</dbReference>
<dbReference type="GeneID" id="25913703"/>
<protein>
    <submittedName>
        <fullName evidence="3">Uncharacterized protein</fullName>
    </submittedName>
</protein>
<keyword evidence="4" id="KW-1185">Reference proteome</keyword>
<reference evidence="3 4" key="1">
    <citation type="submission" date="2011-02" db="EMBL/GenBank/DDBJ databases">
        <title>The Genome Sequence of Sphaeroforma arctica JP610.</title>
        <authorList>
            <consortium name="The Broad Institute Genome Sequencing Platform"/>
            <person name="Russ C."/>
            <person name="Cuomo C."/>
            <person name="Young S.K."/>
            <person name="Zeng Q."/>
            <person name="Gargeya S."/>
            <person name="Alvarado L."/>
            <person name="Berlin A."/>
            <person name="Chapman S.B."/>
            <person name="Chen Z."/>
            <person name="Freedman E."/>
            <person name="Gellesch M."/>
            <person name="Goldberg J."/>
            <person name="Griggs A."/>
            <person name="Gujja S."/>
            <person name="Heilman E."/>
            <person name="Heiman D."/>
            <person name="Howarth C."/>
            <person name="Mehta T."/>
            <person name="Neiman D."/>
            <person name="Pearson M."/>
            <person name="Roberts A."/>
            <person name="Saif S."/>
            <person name="Shea T."/>
            <person name="Shenoy N."/>
            <person name="Sisk P."/>
            <person name="Stolte C."/>
            <person name="Sykes S."/>
            <person name="White J."/>
            <person name="Yandava C."/>
            <person name="Burger G."/>
            <person name="Gray M.W."/>
            <person name="Holland P.W.H."/>
            <person name="King N."/>
            <person name="Lang F.B.F."/>
            <person name="Roger A.J."/>
            <person name="Ruiz-Trillo I."/>
            <person name="Haas B."/>
            <person name="Nusbaum C."/>
            <person name="Birren B."/>
        </authorList>
    </citation>
    <scope>NUCLEOTIDE SEQUENCE [LARGE SCALE GENOMIC DNA]</scope>
    <source>
        <strain evidence="3 4">JP610</strain>
    </source>
</reference>
<feature type="compositionally biased region" description="Polar residues" evidence="1">
    <location>
        <begin position="154"/>
        <end position="173"/>
    </location>
</feature>
<sequence>MLLLIFILSWWLLVMVLSVSSPKWTLEDTFIAPVPYCDLRNITTNDSGLLPGTCSNACFLDNSSSFLDYASSLIEENQAEYYCRDSTDSGYISISNVTRTPAESCPFDGEYVSSVRPDVTGPSVEGSHFAISSLYSSFGFDIYMTINRKMVNNGTGTSNSDTVSGSTALSSGDNETEVWDGQPYTLNFTYLANMLGTRVRSGQEQSLQLFDLESSVNTFCPGVGEECRIKLLNVSTMLDDICMAVMNFDPLIFQIGYRDGFSPTQPSLLVHDIGTGESSYWSSNSYGGDVINDVQLIMHGPSVHFFSVMAWLHF</sequence>
<dbReference type="AlphaFoldDB" id="A0A0L0FDV7"/>
<evidence type="ECO:0000256" key="1">
    <source>
        <dbReference type="SAM" id="MobiDB-lite"/>
    </source>
</evidence>
<keyword evidence="2" id="KW-0732">Signal</keyword>
<name>A0A0L0FDV7_9EUKA</name>
<gene>
    <name evidence="3" type="ORF">SARC_13199</name>
</gene>
<feature type="signal peptide" evidence="2">
    <location>
        <begin position="1"/>
        <end position="18"/>
    </location>
</feature>
<evidence type="ECO:0000313" key="3">
    <source>
        <dbReference type="EMBL" id="KNC74248.1"/>
    </source>
</evidence>
<dbReference type="Proteomes" id="UP000054560">
    <property type="component" value="Unassembled WGS sequence"/>
</dbReference>